<accession>A0ABY7JRD9</accession>
<evidence type="ECO:0000313" key="1">
    <source>
        <dbReference type="EMBL" id="WAX55121.1"/>
    </source>
</evidence>
<organism evidence="1 2">
    <name type="scientific">Jatrophihabitans cynanchi</name>
    <dbReference type="NCBI Taxonomy" id="2944128"/>
    <lineage>
        <taxon>Bacteria</taxon>
        <taxon>Bacillati</taxon>
        <taxon>Actinomycetota</taxon>
        <taxon>Actinomycetes</taxon>
        <taxon>Jatrophihabitantales</taxon>
        <taxon>Jatrophihabitantaceae</taxon>
        <taxon>Jatrophihabitans</taxon>
    </lineage>
</organism>
<keyword evidence="2" id="KW-1185">Reference proteome</keyword>
<name>A0ABY7JRD9_9ACTN</name>
<reference evidence="1" key="1">
    <citation type="submission" date="2022-05" db="EMBL/GenBank/DDBJ databases">
        <title>Jatrophihabitans sp. SB3-54 whole genome sequence.</title>
        <authorList>
            <person name="Suh M.K."/>
            <person name="Eom M.K."/>
            <person name="Kim J.S."/>
            <person name="Kim H.S."/>
            <person name="Do H.E."/>
            <person name="Shin Y.K."/>
            <person name="Lee J.-S."/>
        </authorList>
    </citation>
    <scope>NUCLEOTIDE SEQUENCE</scope>
    <source>
        <strain evidence="1">SB3-54</strain>
    </source>
</reference>
<dbReference type="EMBL" id="CP097463">
    <property type="protein sequence ID" value="WAX55121.1"/>
    <property type="molecule type" value="Genomic_DNA"/>
</dbReference>
<dbReference type="RefSeq" id="WP_269441623.1">
    <property type="nucleotide sequence ID" value="NZ_CP097463.1"/>
</dbReference>
<protein>
    <recommendedName>
        <fullName evidence="3">DUF222 domain-containing protein</fullName>
    </recommendedName>
</protein>
<evidence type="ECO:0008006" key="3">
    <source>
        <dbReference type="Google" id="ProtNLM"/>
    </source>
</evidence>
<gene>
    <name evidence="1" type="ORF">M6B22_11170</name>
</gene>
<proteinExistence type="predicted"/>
<dbReference type="Proteomes" id="UP001164693">
    <property type="component" value="Chromosome"/>
</dbReference>
<evidence type="ECO:0000313" key="2">
    <source>
        <dbReference type="Proteomes" id="UP001164693"/>
    </source>
</evidence>
<sequence length="180" mass="19302">MVAVTAVADVDPYLDAAERVCALVTSATGQSWPAGLVADMALVVAAVADLDPDRDASYRYRPRSNIRWLRGQTTHRHISPVVRRVVEVYGVAEPVARQLCHIGLGTAQFDDPGRPGSSSALTVSLNGVGDVSDRIAHRWAACLARAKGAGPVPVLVTNRMRRQVRRHRDGRAATGLFVSA</sequence>